<dbReference type="PANTHER" id="PTHR38099:SF1">
    <property type="entry name" value="LARGE RIBOSOMAL RNA SUBUNIT ACCUMULATION PROTEIN YCED"/>
    <property type="match status" value="1"/>
</dbReference>
<dbReference type="EMBL" id="JAUCDY010000006">
    <property type="protein sequence ID" value="MDM7857931.1"/>
    <property type="molecule type" value="Genomic_DNA"/>
</dbReference>
<evidence type="ECO:0000313" key="7">
    <source>
        <dbReference type="EMBL" id="MDM7857931.1"/>
    </source>
</evidence>
<evidence type="ECO:0000313" key="8">
    <source>
        <dbReference type="Proteomes" id="UP001241056"/>
    </source>
</evidence>
<dbReference type="Proteomes" id="UP001241056">
    <property type="component" value="Unassembled WGS sequence"/>
</dbReference>
<protein>
    <recommendedName>
        <fullName evidence="3">Large ribosomal RNA subunit accumulation protein YceD</fullName>
    </recommendedName>
    <alternativeName>
        <fullName evidence="5">23S rRNA accumulation protein YceD</fullName>
    </alternativeName>
</protein>
<dbReference type="Pfam" id="PF02620">
    <property type="entry name" value="YceD"/>
    <property type="match status" value="1"/>
</dbReference>
<comment type="function">
    <text evidence="1">Plays a role in synthesis, processing and/or stability of 23S rRNA.</text>
</comment>
<comment type="similarity">
    <text evidence="2">Belongs to the DUF177 domain family.</text>
</comment>
<gene>
    <name evidence="7" type="ORF">QEZ41_06525</name>
</gene>
<keyword evidence="8" id="KW-1185">Reference proteome</keyword>
<keyword evidence="4" id="KW-0690">Ribosome biogenesis</keyword>
<evidence type="ECO:0000256" key="4">
    <source>
        <dbReference type="ARBA" id="ARBA00022517"/>
    </source>
</evidence>
<dbReference type="InterPro" id="IPR003772">
    <property type="entry name" value="YceD"/>
</dbReference>
<evidence type="ECO:0000256" key="3">
    <source>
        <dbReference type="ARBA" id="ARBA00015716"/>
    </source>
</evidence>
<reference evidence="7 8" key="1">
    <citation type="submission" date="2023-06" db="EMBL/GenBank/DDBJ databases">
        <title>Thiopseudomonas sp. CY1220 draft genome sequence.</title>
        <authorList>
            <person name="Zhao G."/>
            <person name="An M."/>
        </authorList>
    </citation>
    <scope>NUCLEOTIDE SEQUENCE [LARGE SCALE GENOMIC DNA]</scope>
    <source>
        <strain evidence="7 8">CY1220</strain>
    </source>
</reference>
<evidence type="ECO:0000256" key="5">
    <source>
        <dbReference type="ARBA" id="ARBA00031841"/>
    </source>
</evidence>
<feature type="region of interest" description="Disordered" evidence="6">
    <location>
        <begin position="143"/>
        <end position="164"/>
    </location>
</feature>
<evidence type="ECO:0000256" key="1">
    <source>
        <dbReference type="ARBA" id="ARBA00002868"/>
    </source>
</evidence>
<name>A0ABT7SP30_9GAMM</name>
<dbReference type="PANTHER" id="PTHR38099">
    <property type="entry name" value="LARGE RIBOSOMAL RNA SUBUNIT ACCUMULATION PROTEIN YCED"/>
    <property type="match status" value="1"/>
</dbReference>
<organism evidence="7 8">
    <name type="scientific">Thiopseudomonas acetoxidans</name>
    <dbReference type="NCBI Taxonomy" id="3041622"/>
    <lineage>
        <taxon>Bacteria</taxon>
        <taxon>Pseudomonadati</taxon>
        <taxon>Pseudomonadota</taxon>
        <taxon>Gammaproteobacteria</taxon>
        <taxon>Pseudomonadales</taxon>
        <taxon>Pseudomonadaceae</taxon>
        <taxon>Thiopseudomonas</taxon>
    </lineage>
</organism>
<evidence type="ECO:0000256" key="6">
    <source>
        <dbReference type="SAM" id="MobiDB-lite"/>
    </source>
</evidence>
<accession>A0ABT7SP30</accession>
<dbReference type="InterPro" id="IPR039255">
    <property type="entry name" value="YceD_bac"/>
</dbReference>
<evidence type="ECO:0000256" key="2">
    <source>
        <dbReference type="ARBA" id="ARBA00010740"/>
    </source>
</evidence>
<sequence length="175" mass="19134">MSNGPIPLLVEPHKLADRAISFTGELPLAKFTRVAELLTNTAGAVQVSVAFSRDEQKHVVMHLELAAKVAMLCQRCLEDAVISVGGHYDYLVVNHNADSTLLSHSYDVLEVDDEPLDLLALVEDELLLCLPIVPMHPQGECQSPAGYVEPELGPDETTRSNPFSVLAQLKRDPKL</sequence>
<comment type="caution">
    <text evidence="7">The sequence shown here is derived from an EMBL/GenBank/DDBJ whole genome shotgun (WGS) entry which is preliminary data.</text>
</comment>
<dbReference type="RefSeq" id="WP_289410586.1">
    <property type="nucleotide sequence ID" value="NZ_JAUCDY010000006.1"/>
</dbReference>
<proteinExistence type="inferred from homology"/>